<feature type="transmembrane region" description="Helical" evidence="1">
    <location>
        <begin position="16"/>
        <end position="38"/>
    </location>
</feature>
<comment type="caution">
    <text evidence="2">The sequence shown here is derived from an EMBL/GenBank/DDBJ whole genome shotgun (WGS) entry which is preliminary data.</text>
</comment>
<proteinExistence type="predicted"/>
<dbReference type="Pfam" id="PF03597">
    <property type="entry name" value="FixS"/>
    <property type="match status" value="1"/>
</dbReference>
<organism evidence="2 3">
    <name type="scientific">Candidatus Obscuribacter phosphatis</name>
    <dbReference type="NCBI Taxonomy" id="1906157"/>
    <lineage>
        <taxon>Bacteria</taxon>
        <taxon>Bacillati</taxon>
        <taxon>Candidatus Melainabacteria</taxon>
        <taxon>Candidatus Obscuribacterales</taxon>
        <taxon>Candidatus Obscuribacteraceae</taxon>
        <taxon>Candidatus Obscuribacter</taxon>
    </lineage>
</organism>
<evidence type="ECO:0000256" key="1">
    <source>
        <dbReference type="SAM" id="Phobius"/>
    </source>
</evidence>
<keyword evidence="1" id="KW-1133">Transmembrane helix</keyword>
<dbReference type="AlphaFoldDB" id="A0A8J7TMN3"/>
<gene>
    <name evidence="2" type="ORF">J0M35_11480</name>
</gene>
<name>A0A8J7TMN3_9BACT</name>
<evidence type="ECO:0000313" key="2">
    <source>
        <dbReference type="EMBL" id="MBN8660980.1"/>
    </source>
</evidence>
<dbReference type="InterPro" id="IPR004714">
    <property type="entry name" value="Cyt_oxidase_maturation_cbb3"/>
</dbReference>
<keyword evidence="1" id="KW-0812">Transmembrane</keyword>
<reference evidence="2" key="1">
    <citation type="submission" date="2021-02" db="EMBL/GenBank/DDBJ databases">
        <title>Genome-Resolved Metagenomics of a Microbial Community Performing Photosynthetic Biological Nutrient Removal.</title>
        <authorList>
            <person name="Mcdaniel E.A."/>
        </authorList>
    </citation>
    <scope>NUCLEOTIDE SEQUENCE</scope>
    <source>
        <strain evidence="2">UWPOB_OBS1</strain>
    </source>
</reference>
<keyword evidence="1" id="KW-0472">Membrane</keyword>
<sequence length="82" mass="9132">MCPNCVLNQAALGTGIYIAFGICGVFFLIAMVGIWWAFRNGEFEDLESVKFDMLDDGEDELLSRKAREAVERHRAMQASGEA</sequence>
<dbReference type="Proteomes" id="UP000664277">
    <property type="component" value="Unassembled WGS sequence"/>
</dbReference>
<dbReference type="EMBL" id="JAFLCK010000015">
    <property type="protein sequence ID" value="MBN8660980.1"/>
    <property type="molecule type" value="Genomic_DNA"/>
</dbReference>
<evidence type="ECO:0000313" key="3">
    <source>
        <dbReference type="Proteomes" id="UP000664277"/>
    </source>
</evidence>
<accession>A0A8J7TMN3</accession>
<protein>
    <submittedName>
        <fullName evidence="2">Cbb3-type cytochrome oxidase assembly protein</fullName>
    </submittedName>
</protein>